<dbReference type="GO" id="GO:0000155">
    <property type="term" value="F:phosphorelay sensor kinase activity"/>
    <property type="evidence" value="ECO:0007669"/>
    <property type="project" value="InterPro"/>
</dbReference>
<dbReference type="Gene3D" id="1.20.120.620">
    <property type="entry name" value="Backbone structure of the membrane domain of e. Coli histidine kinase receptor kdpd"/>
    <property type="match status" value="1"/>
</dbReference>
<keyword evidence="11" id="KW-0902">Two-component regulatory system</keyword>
<evidence type="ECO:0000256" key="1">
    <source>
        <dbReference type="ARBA" id="ARBA00000085"/>
    </source>
</evidence>
<evidence type="ECO:0000256" key="7">
    <source>
        <dbReference type="ARBA" id="ARBA00022741"/>
    </source>
</evidence>
<dbReference type="SMART" id="SM00387">
    <property type="entry name" value="HATPase_c"/>
    <property type="match status" value="1"/>
</dbReference>
<dbReference type="Pfam" id="PF00512">
    <property type="entry name" value="HisKA"/>
    <property type="match status" value="1"/>
</dbReference>
<dbReference type="PROSITE" id="PS50109">
    <property type="entry name" value="HIS_KIN"/>
    <property type="match status" value="1"/>
</dbReference>
<evidence type="ECO:0000256" key="8">
    <source>
        <dbReference type="ARBA" id="ARBA00022777"/>
    </source>
</evidence>
<dbReference type="InterPro" id="IPR025201">
    <property type="entry name" value="KdpD_TM"/>
</dbReference>
<dbReference type="InterPro" id="IPR004358">
    <property type="entry name" value="Sig_transdc_His_kin-like_C"/>
</dbReference>
<dbReference type="OrthoDB" id="9806130at2"/>
<dbReference type="InterPro" id="IPR003594">
    <property type="entry name" value="HATPase_dom"/>
</dbReference>
<dbReference type="InterPro" id="IPR036890">
    <property type="entry name" value="HATPase_C_sf"/>
</dbReference>
<dbReference type="InterPro" id="IPR052023">
    <property type="entry name" value="Histidine_kinase_KdpD"/>
</dbReference>
<dbReference type="Pfam" id="PF13493">
    <property type="entry name" value="DUF4118"/>
    <property type="match status" value="1"/>
</dbReference>
<feature type="domain" description="Histidine kinase" evidence="15">
    <location>
        <begin position="298"/>
        <end position="513"/>
    </location>
</feature>
<keyword evidence="4" id="KW-0597">Phosphoprotein</keyword>
<dbReference type="SUPFAM" id="SSF47384">
    <property type="entry name" value="Homodimeric domain of signal transducing histidine kinase"/>
    <property type="match status" value="1"/>
</dbReference>
<evidence type="ECO:0000256" key="3">
    <source>
        <dbReference type="ARBA" id="ARBA00012438"/>
    </source>
</evidence>
<evidence type="ECO:0000256" key="12">
    <source>
        <dbReference type="ARBA" id="ARBA00023136"/>
    </source>
</evidence>
<protein>
    <recommendedName>
        <fullName evidence="3">histidine kinase</fullName>
        <ecNumber evidence="3">2.7.13.3</ecNumber>
    </recommendedName>
</protein>
<feature type="region of interest" description="Disordered" evidence="13">
    <location>
        <begin position="1"/>
        <end position="22"/>
    </location>
</feature>
<dbReference type="Gene3D" id="3.30.565.10">
    <property type="entry name" value="Histidine kinase-like ATPase, C-terminal domain"/>
    <property type="match status" value="1"/>
</dbReference>
<keyword evidence="17" id="KW-1185">Reference proteome</keyword>
<keyword evidence="5" id="KW-0808">Transferase</keyword>
<dbReference type="PANTHER" id="PTHR45569">
    <property type="entry name" value="SENSOR PROTEIN KDPD"/>
    <property type="match status" value="1"/>
</dbReference>
<dbReference type="InterPro" id="IPR029016">
    <property type="entry name" value="GAF-like_dom_sf"/>
</dbReference>
<dbReference type="GO" id="GO:0005886">
    <property type="term" value="C:plasma membrane"/>
    <property type="evidence" value="ECO:0007669"/>
    <property type="project" value="TreeGrafter"/>
</dbReference>
<evidence type="ECO:0000256" key="2">
    <source>
        <dbReference type="ARBA" id="ARBA00004141"/>
    </source>
</evidence>
<dbReference type="InterPro" id="IPR036097">
    <property type="entry name" value="HisK_dim/P_sf"/>
</dbReference>
<organism evidence="16 17">
    <name type="scientific">Allosphingosinicella deserti</name>
    <dbReference type="NCBI Taxonomy" id="2116704"/>
    <lineage>
        <taxon>Bacteria</taxon>
        <taxon>Pseudomonadati</taxon>
        <taxon>Pseudomonadota</taxon>
        <taxon>Alphaproteobacteria</taxon>
        <taxon>Sphingomonadales</taxon>
        <taxon>Sphingomonadaceae</taxon>
        <taxon>Allosphingosinicella</taxon>
    </lineage>
</organism>
<gene>
    <name evidence="16" type="ORF">C7I55_27540</name>
</gene>
<sequence>MISSFGPSPGAARSRNTKEDGFAESSEMDLLGEGTEHPAGRVLLGIAIFVLATGLAIFSQQFGRPVTAAIVYLFGVTVAGALHGMRGGLFVAVAASVIYNFFISDPVFRFSLTSAEELVPLLAFNVSAAASALVAGRLHERAVAAESANRRVTALLEVSRRLQSAAHVNQIPQAIAGFLARRGYIHPAVYLADSNGSLSADPPVIDRVQLAKHLLVSGDPSIERDQERAVLITKGSEPLGVLVVTRSGQAESDDQEQDLDGLLTLLAITLERCLLLEQVSEAELVRRSEEFKTSLLSSVSHDMRTPLSVISASASSVRRYGDELAASVRNDLLETIEEQCDRLNRYTTNLLNLVRLQFGVDAGQFTECEALDVLGAAISRARTIASGREISKHFAFQDALVRADPLMLEQVFYNVLENAVRYSPDVAPIRVAAWTGEDWLHVTITDCGIGIEPQDSDRVFDRFYRSSRATHQEGSGLGLSIAKGFTEAFGGTIRVASGAEGGTTVEICLPLQRTKREAR</sequence>
<keyword evidence="8" id="KW-0418">Kinase</keyword>
<dbReference type="RefSeq" id="WP_106516268.1">
    <property type="nucleotide sequence ID" value="NZ_PXYI01000020.1"/>
</dbReference>
<evidence type="ECO:0000313" key="16">
    <source>
        <dbReference type="EMBL" id="PSJ36168.1"/>
    </source>
</evidence>
<feature type="transmembrane region" description="Helical" evidence="14">
    <location>
        <begin position="70"/>
        <end position="98"/>
    </location>
</feature>
<evidence type="ECO:0000256" key="4">
    <source>
        <dbReference type="ARBA" id="ARBA00022553"/>
    </source>
</evidence>
<dbReference type="CDD" id="cd00075">
    <property type="entry name" value="HATPase"/>
    <property type="match status" value="1"/>
</dbReference>
<keyword evidence="12 14" id="KW-0472">Membrane</keyword>
<proteinExistence type="predicted"/>
<dbReference type="Gene3D" id="3.30.450.40">
    <property type="match status" value="1"/>
</dbReference>
<evidence type="ECO:0000256" key="14">
    <source>
        <dbReference type="SAM" id="Phobius"/>
    </source>
</evidence>
<dbReference type="SUPFAM" id="SSF55874">
    <property type="entry name" value="ATPase domain of HSP90 chaperone/DNA topoisomerase II/histidine kinase"/>
    <property type="match status" value="1"/>
</dbReference>
<keyword evidence="10 14" id="KW-1133">Transmembrane helix</keyword>
<comment type="catalytic activity">
    <reaction evidence="1">
        <text>ATP + protein L-histidine = ADP + protein N-phospho-L-histidine.</text>
        <dbReference type="EC" id="2.7.13.3"/>
    </reaction>
</comment>
<comment type="subcellular location">
    <subcellularLocation>
        <location evidence="2">Membrane</location>
        <topology evidence="2">Multi-pass membrane protein</topology>
    </subcellularLocation>
</comment>
<dbReference type="SMART" id="SM00388">
    <property type="entry name" value="HisKA"/>
    <property type="match status" value="1"/>
</dbReference>
<dbReference type="PANTHER" id="PTHR45569:SF1">
    <property type="entry name" value="SENSOR PROTEIN KDPD"/>
    <property type="match status" value="1"/>
</dbReference>
<dbReference type="Gene3D" id="1.10.287.130">
    <property type="match status" value="1"/>
</dbReference>
<evidence type="ECO:0000259" key="15">
    <source>
        <dbReference type="PROSITE" id="PS50109"/>
    </source>
</evidence>
<keyword evidence="7" id="KW-0547">Nucleotide-binding</keyword>
<keyword evidence="9" id="KW-0067">ATP-binding</keyword>
<evidence type="ECO:0000256" key="5">
    <source>
        <dbReference type="ARBA" id="ARBA00022679"/>
    </source>
</evidence>
<dbReference type="InterPro" id="IPR005467">
    <property type="entry name" value="His_kinase_dom"/>
</dbReference>
<dbReference type="AlphaFoldDB" id="A0A2P7QDW5"/>
<evidence type="ECO:0000256" key="9">
    <source>
        <dbReference type="ARBA" id="ARBA00022840"/>
    </source>
</evidence>
<dbReference type="EC" id="2.7.13.3" evidence="3"/>
<dbReference type="EMBL" id="PXYI01000020">
    <property type="protein sequence ID" value="PSJ36168.1"/>
    <property type="molecule type" value="Genomic_DNA"/>
</dbReference>
<evidence type="ECO:0000313" key="17">
    <source>
        <dbReference type="Proteomes" id="UP000241167"/>
    </source>
</evidence>
<dbReference type="GO" id="GO:0005524">
    <property type="term" value="F:ATP binding"/>
    <property type="evidence" value="ECO:0007669"/>
    <property type="project" value="UniProtKB-KW"/>
</dbReference>
<dbReference type="InterPro" id="IPR038318">
    <property type="entry name" value="KdpD_sf"/>
</dbReference>
<evidence type="ECO:0000256" key="13">
    <source>
        <dbReference type="SAM" id="MobiDB-lite"/>
    </source>
</evidence>
<feature type="transmembrane region" description="Helical" evidence="14">
    <location>
        <begin position="38"/>
        <end position="58"/>
    </location>
</feature>
<evidence type="ECO:0000256" key="10">
    <source>
        <dbReference type="ARBA" id="ARBA00022989"/>
    </source>
</evidence>
<accession>A0A2P7QDW5</accession>
<evidence type="ECO:0000256" key="11">
    <source>
        <dbReference type="ARBA" id="ARBA00023012"/>
    </source>
</evidence>
<name>A0A2P7QDW5_9SPHN</name>
<dbReference type="Pfam" id="PF02518">
    <property type="entry name" value="HATPase_c"/>
    <property type="match status" value="1"/>
</dbReference>
<reference evidence="16 17" key="1">
    <citation type="submission" date="2018-03" db="EMBL/GenBank/DDBJ databases">
        <title>The draft genome of Sphingosinicella sp. GL-C-18.</title>
        <authorList>
            <person name="Liu L."/>
            <person name="Li L."/>
            <person name="Liang L."/>
            <person name="Zhang X."/>
            <person name="Wang T."/>
        </authorList>
    </citation>
    <scope>NUCLEOTIDE SEQUENCE [LARGE SCALE GENOMIC DNA]</scope>
    <source>
        <strain evidence="16 17">GL-C-18</strain>
    </source>
</reference>
<dbReference type="InterPro" id="IPR003661">
    <property type="entry name" value="HisK_dim/P_dom"/>
</dbReference>
<dbReference type="Proteomes" id="UP000241167">
    <property type="component" value="Unassembled WGS sequence"/>
</dbReference>
<keyword evidence="6 14" id="KW-0812">Transmembrane</keyword>
<comment type="caution">
    <text evidence="16">The sequence shown here is derived from an EMBL/GenBank/DDBJ whole genome shotgun (WGS) entry which is preliminary data.</text>
</comment>
<dbReference type="CDD" id="cd00082">
    <property type="entry name" value="HisKA"/>
    <property type="match status" value="1"/>
</dbReference>
<dbReference type="PRINTS" id="PR00344">
    <property type="entry name" value="BCTRLSENSOR"/>
</dbReference>
<evidence type="ECO:0000256" key="6">
    <source>
        <dbReference type="ARBA" id="ARBA00022692"/>
    </source>
</evidence>